<evidence type="ECO:0000313" key="1">
    <source>
        <dbReference type="EMBL" id="KAJ1108324.1"/>
    </source>
</evidence>
<dbReference type="EMBL" id="JANPWB010000013">
    <property type="protein sequence ID" value="KAJ1108324.1"/>
    <property type="molecule type" value="Genomic_DNA"/>
</dbReference>
<sequence length="117" mass="12749">MRLGVISRSCGVICAGYEARSQPHAHGPVIRSAGLIPSPGRSSDLVSPRCTAVQSRPIMHDLSPNSEHKARTLSPTTPLHCRRALFPPPSSLLRVQRHHHHAPRLARLTTHHTAEAS</sequence>
<comment type="caution">
    <text evidence="1">The sequence shown here is derived from an EMBL/GenBank/DDBJ whole genome shotgun (WGS) entry which is preliminary data.</text>
</comment>
<evidence type="ECO:0000313" key="2">
    <source>
        <dbReference type="Proteomes" id="UP001066276"/>
    </source>
</evidence>
<organism evidence="1 2">
    <name type="scientific">Pleurodeles waltl</name>
    <name type="common">Iberian ribbed newt</name>
    <dbReference type="NCBI Taxonomy" id="8319"/>
    <lineage>
        <taxon>Eukaryota</taxon>
        <taxon>Metazoa</taxon>
        <taxon>Chordata</taxon>
        <taxon>Craniata</taxon>
        <taxon>Vertebrata</taxon>
        <taxon>Euteleostomi</taxon>
        <taxon>Amphibia</taxon>
        <taxon>Batrachia</taxon>
        <taxon>Caudata</taxon>
        <taxon>Salamandroidea</taxon>
        <taxon>Salamandridae</taxon>
        <taxon>Pleurodelinae</taxon>
        <taxon>Pleurodeles</taxon>
    </lineage>
</organism>
<gene>
    <name evidence="1" type="ORF">NDU88_005700</name>
</gene>
<protein>
    <submittedName>
        <fullName evidence="1">Uncharacterized protein</fullName>
    </submittedName>
</protein>
<keyword evidence="2" id="KW-1185">Reference proteome</keyword>
<accession>A0AAV7MZ75</accession>
<name>A0AAV7MZ75_PLEWA</name>
<reference evidence="1" key="1">
    <citation type="journal article" date="2022" name="bioRxiv">
        <title>Sequencing and chromosome-scale assembly of the giantPleurodeles waltlgenome.</title>
        <authorList>
            <person name="Brown T."/>
            <person name="Elewa A."/>
            <person name="Iarovenko S."/>
            <person name="Subramanian E."/>
            <person name="Araus A.J."/>
            <person name="Petzold A."/>
            <person name="Susuki M."/>
            <person name="Suzuki K.-i.T."/>
            <person name="Hayashi T."/>
            <person name="Toyoda A."/>
            <person name="Oliveira C."/>
            <person name="Osipova E."/>
            <person name="Leigh N.D."/>
            <person name="Simon A."/>
            <person name="Yun M.H."/>
        </authorList>
    </citation>
    <scope>NUCLEOTIDE SEQUENCE</scope>
    <source>
        <strain evidence="1">20211129_DDA</strain>
        <tissue evidence="1">Liver</tissue>
    </source>
</reference>
<proteinExistence type="predicted"/>
<dbReference type="AlphaFoldDB" id="A0AAV7MZ75"/>
<dbReference type="Proteomes" id="UP001066276">
    <property type="component" value="Chromosome 9"/>
</dbReference>